<evidence type="ECO:0008006" key="2">
    <source>
        <dbReference type="Google" id="ProtNLM"/>
    </source>
</evidence>
<reference evidence="1" key="1">
    <citation type="submission" date="2018-05" db="EMBL/GenBank/DDBJ databases">
        <authorList>
            <person name="Lanie J.A."/>
            <person name="Ng W.-L."/>
            <person name="Kazmierczak K.M."/>
            <person name="Andrzejewski T.M."/>
            <person name="Davidsen T.M."/>
            <person name="Wayne K.J."/>
            <person name="Tettelin H."/>
            <person name="Glass J.I."/>
            <person name="Rusch D."/>
            <person name="Podicherti R."/>
            <person name="Tsui H.-C.T."/>
            <person name="Winkler M.E."/>
        </authorList>
    </citation>
    <scope>NUCLEOTIDE SEQUENCE</scope>
</reference>
<proteinExistence type="predicted"/>
<accession>A0A382WQ96</accession>
<organism evidence="1">
    <name type="scientific">marine metagenome</name>
    <dbReference type="NCBI Taxonomy" id="408172"/>
    <lineage>
        <taxon>unclassified sequences</taxon>
        <taxon>metagenomes</taxon>
        <taxon>ecological metagenomes</taxon>
    </lineage>
</organism>
<dbReference type="SUPFAM" id="SSF52266">
    <property type="entry name" value="SGNH hydrolase"/>
    <property type="match status" value="1"/>
</dbReference>
<feature type="non-terminal residue" evidence="1">
    <location>
        <position position="1"/>
    </location>
</feature>
<dbReference type="Gene3D" id="2.60.120.260">
    <property type="entry name" value="Galactose-binding domain-like"/>
    <property type="match status" value="1"/>
</dbReference>
<feature type="non-terminal residue" evidence="1">
    <location>
        <position position="276"/>
    </location>
</feature>
<dbReference type="Gene3D" id="3.40.50.1110">
    <property type="entry name" value="SGNH hydrolase"/>
    <property type="match status" value="1"/>
</dbReference>
<sequence length="276" mass="30812">EFAVNDDQDAGHSKEACIRGMEGLIRQVREKSPKTDVVVTYFVNPGMLEQLKQGKTPLPMAAHERVLEKYGVSRVHLARELAHQIKQGSFTWKKFGGTHPKEPGNRLCANMHAQMLAKAWAGKMPKESGDKKLPAQPIDENSYFNGRFLSPAKATLADGWKFSEPEWKDLPGGKRKRYLGRPLLHCETPGKPIRLKFEGQAIGAFVSAGPDAGALEFVIDGKRKGSVDLYHHYSRGLHYPRSVMFAHDLPPGHHEIELSIKAGKRSAVRILEFCIN</sequence>
<dbReference type="EMBL" id="UINC01161400">
    <property type="protein sequence ID" value="SVD60565.1"/>
    <property type="molecule type" value="Genomic_DNA"/>
</dbReference>
<dbReference type="AlphaFoldDB" id="A0A382WQ96"/>
<gene>
    <name evidence="1" type="ORF">METZ01_LOCUS413419</name>
</gene>
<protein>
    <recommendedName>
        <fullName evidence="2">SGNH hydrolase-type esterase domain-containing protein</fullName>
    </recommendedName>
</protein>
<name>A0A382WQ96_9ZZZZ</name>
<evidence type="ECO:0000313" key="1">
    <source>
        <dbReference type="EMBL" id="SVD60565.1"/>
    </source>
</evidence>
<dbReference type="InterPro" id="IPR036514">
    <property type="entry name" value="SGNH_hydro_sf"/>
</dbReference>